<protein>
    <submittedName>
        <fullName evidence="3">MaoC-like dehydratase domain</fullName>
    </submittedName>
</protein>
<keyword evidence="4" id="KW-1185">Reference proteome</keyword>
<name>A0AAN8VRV2_9MAGN</name>
<evidence type="ECO:0000313" key="4">
    <source>
        <dbReference type="Proteomes" id="UP001370490"/>
    </source>
</evidence>
<dbReference type="Pfam" id="PF01575">
    <property type="entry name" value="MaoC_dehydratas"/>
    <property type="match status" value="1"/>
</dbReference>
<dbReference type="GO" id="GO:0004300">
    <property type="term" value="F:enoyl-CoA hydratase activity"/>
    <property type="evidence" value="ECO:0007669"/>
    <property type="project" value="TreeGrafter"/>
</dbReference>
<dbReference type="Pfam" id="PF22622">
    <property type="entry name" value="MFE-2_hydrat-2_N"/>
    <property type="match status" value="1"/>
</dbReference>
<dbReference type="GO" id="GO:0005777">
    <property type="term" value="C:peroxisome"/>
    <property type="evidence" value="ECO:0007669"/>
    <property type="project" value="TreeGrafter"/>
</dbReference>
<organism evidence="3 4">
    <name type="scientific">Dillenia turbinata</name>
    <dbReference type="NCBI Taxonomy" id="194707"/>
    <lineage>
        <taxon>Eukaryota</taxon>
        <taxon>Viridiplantae</taxon>
        <taxon>Streptophyta</taxon>
        <taxon>Embryophyta</taxon>
        <taxon>Tracheophyta</taxon>
        <taxon>Spermatophyta</taxon>
        <taxon>Magnoliopsida</taxon>
        <taxon>eudicotyledons</taxon>
        <taxon>Gunneridae</taxon>
        <taxon>Pentapetalae</taxon>
        <taxon>Dilleniales</taxon>
        <taxon>Dilleniaceae</taxon>
        <taxon>Dillenia</taxon>
    </lineage>
</organism>
<evidence type="ECO:0000313" key="3">
    <source>
        <dbReference type="EMBL" id="KAK6939035.1"/>
    </source>
</evidence>
<dbReference type="InterPro" id="IPR054357">
    <property type="entry name" value="MFE-2_N"/>
</dbReference>
<dbReference type="PANTHER" id="PTHR13078:SF56">
    <property type="entry name" value="PEROXISOMAL MULTIFUNCTIONAL ENZYME TYPE 2"/>
    <property type="match status" value="1"/>
</dbReference>
<evidence type="ECO:0000259" key="2">
    <source>
        <dbReference type="Pfam" id="PF22622"/>
    </source>
</evidence>
<dbReference type="PANTHER" id="PTHR13078">
    <property type="entry name" value="PEROXISOMAL MULTIFUNCTIONAL ENZYME TYPE 2-RELATED"/>
    <property type="match status" value="1"/>
</dbReference>
<gene>
    <name evidence="3" type="ORF">RJ641_032543</name>
</gene>
<dbReference type="Gene3D" id="3.10.129.10">
    <property type="entry name" value="Hotdog Thioesterase"/>
    <property type="match status" value="2"/>
</dbReference>
<dbReference type="GO" id="GO:0003857">
    <property type="term" value="F:(3S)-3-hydroxyacyl-CoA dehydrogenase (NAD+) activity"/>
    <property type="evidence" value="ECO:0007669"/>
    <property type="project" value="TreeGrafter"/>
</dbReference>
<dbReference type="InterPro" id="IPR029069">
    <property type="entry name" value="HotDog_dom_sf"/>
</dbReference>
<dbReference type="AlphaFoldDB" id="A0AAN8VRV2"/>
<evidence type="ECO:0000259" key="1">
    <source>
        <dbReference type="Pfam" id="PF01575"/>
    </source>
</evidence>
<feature type="domain" description="Peroxisomal multifunctional enzyme type 2-like N-terminal" evidence="2">
    <location>
        <begin position="49"/>
        <end position="167"/>
    </location>
</feature>
<proteinExistence type="predicted"/>
<sequence>MAESSRFDPDFFRISFQRCPSLFLWFLLSFVPWSLIRTDEITDIPLFVNRDAALYALGIGACAQNAMDMKELKYVYHENGRQFIQVLPTFAAVFPLGSTLEQLPGLMQFDPRLLLHGQQYMEIYKLLPSGGCVKNKTRIAGLHDKGKAAVIEVEILNYEENFSEPLTTVYFCGAGGFSESSHSYSYSAYPVKEAVKILKTQPFATFKDHTQQSQACNVNIALLYRLSGDYNLLHSDPKLAEVAGLDGHLYFVRFSRPILHGLCTLGFAVRVIHQTKVKERSRTVLSGHVDLKCLPSSL</sequence>
<dbReference type="SUPFAM" id="SSF54637">
    <property type="entry name" value="Thioesterase/thiol ester dehydrase-isomerase"/>
    <property type="match status" value="2"/>
</dbReference>
<dbReference type="InterPro" id="IPR002539">
    <property type="entry name" value="MaoC-like_dom"/>
</dbReference>
<feature type="domain" description="MaoC-like" evidence="1">
    <location>
        <begin position="218"/>
        <end position="278"/>
    </location>
</feature>
<dbReference type="Proteomes" id="UP001370490">
    <property type="component" value="Unassembled WGS sequence"/>
</dbReference>
<comment type="caution">
    <text evidence="3">The sequence shown here is derived from an EMBL/GenBank/DDBJ whole genome shotgun (WGS) entry which is preliminary data.</text>
</comment>
<dbReference type="GO" id="GO:0044594">
    <property type="term" value="F:17-beta-hydroxysteroid dehydrogenase (NAD+) activity"/>
    <property type="evidence" value="ECO:0007669"/>
    <property type="project" value="TreeGrafter"/>
</dbReference>
<dbReference type="EMBL" id="JBAMMX010000006">
    <property type="protein sequence ID" value="KAK6939035.1"/>
    <property type="molecule type" value="Genomic_DNA"/>
</dbReference>
<dbReference type="GO" id="GO:0006635">
    <property type="term" value="P:fatty acid beta-oxidation"/>
    <property type="evidence" value="ECO:0007669"/>
    <property type="project" value="TreeGrafter"/>
</dbReference>
<reference evidence="3 4" key="1">
    <citation type="submission" date="2023-12" db="EMBL/GenBank/DDBJ databases">
        <title>A high-quality genome assembly for Dillenia turbinata (Dilleniales).</title>
        <authorList>
            <person name="Chanderbali A."/>
        </authorList>
    </citation>
    <scope>NUCLEOTIDE SEQUENCE [LARGE SCALE GENOMIC DNA]</scope>
    <source>
        <strain evidence="3">LSX21</strain>
        <tissue evidence="3">Leaf</tissue>
    </source>
</reference>
<accession>A0AAN8VRV2</accession>